<evidence type="ECO:0000313" key="2">
    <source>
        <dbReference type="EMBL" id="CAB0030187.1"/>
    </source>
</evidence>
<organism evidence="2 3">
    <name type="scientific">Trichogramma brassicae</name>
    <dbReference type="NCBI Taxonomy" id="86971"/>
    <lineage>
        <taxon>Eukaryota</taxon>
        <taxon>Metazoa</taxon>
        <taxon>Ecdysozoa</taxon>
        <taxon>Arthropoda</taxon>
        <taxon>Hexapoda</taxon>
        <taxon>Insecta</taxon>
        <taxon>Pterygota</taxon>
        <taxon>Neoptera</taxon>
        <taxon>Endopterygota</taxon>
        <taxon>Hymenoptera</taxon>
        <taxon>Apocrita</taxon>
        <taxon>Proctotrupomorpha</taxon>
        <taxon>Chalcidoidea</taxon>
        <taxon>Trichogrammatidae</taxon>
        <taxon>Trichogramma</taxon>
    </lineage>
</organism>
<accession>A0A6H5I2X8</accession>
<gene>
    <name evidence="2" type="ORF">TBRA_LOCUS2197</name>
</gene>
<sequence length="152" mass="17149">MENIPKICFQNHQQLFNTITELTTCTNARTMNLVQLKLCLCEEALMGGTLRRKTAKPARADHTGRLFHRRATPLTRHLSPPRSCPCLLMMGMAENRYRSTNNTDDCIQGSGKPRSGRIIIKKKLNNGNTESCSNQLYPKHKKKGGKKLLLPS</sequence>
<protein>
    <submittedName>
        <fullName evidence="2">Uncharacterized protein</fullName>
    </submittedName>
</protein>
<name>A0A6H5I2X8_9HYME</name>
<dbReference type="AlphaFoldDB" id="A0A6H5I2X8"/>
<dbReference type="Proteomes" id="UP000479190">
    <property type="component" value="Unassembled WGS sequence"/>
</dbReference>
<evidence type="ECO:0000313" key="3">
    <source>
        <dbReference type="Proteomes" id="UP000479190"/>
    </source>
</evidence>
<dbReference type="EMBL" id="CADCXV010000438">
    <property type="protein sequence ID" value="CAB0030187.1"/>
    <property type="molecule type" value="Genomic_DNA"/>
</dbReference>
<evidence type="ECO:0000256" key="1">
    <source>
        <dbReference type="SAM" id="MobiDB-lite"/>
    </source>
</evidence>
<proteinExistence type="predicted"/>
<keyword evidence="3" id="KW-1185">Reference proteome</keyword>
<reference evidence="2 3" key="1">
    <citation type="submission" date="2020-02" db="EMBL/GenBank/DDBJ databases">
        <authorList>
            <person name="Ferguson B K."/>
        </authorList>
    </citation>
    <scope>NUCLEOTIDE SEQUENCE [LARGE SCALE GENOMIC DNA]</scope>
</reference>
<feature type="region of interest" description="Disordered" evidence="1">
    <location>
        <begin position="130"/>
        <end position="152"/>
    </location>
</feature>